<organism evidence="2 3">
    <name type="scientific">Physocladia obscura</name>
    <dbReference type="NCBI Taxonomy" id="109957"/>
    <lineage>
        <taxon>Eukaryota</taxon>
        <taxon>Fungi</taxon>
        <taxon>Fungi incertae sedis</taxon>
        <taxon>Chytridiomycota</taxon>
        <taxon>Chytridiomycota incertae sedis</taxon>
        <taxon>Chytridiomycetes</taxon>
        <taxon>Chytridiales</taxon>
        <taxon>Chytriomycetaceae</taxon>
        <taxon>Physocladia</taxon>
    </lineage>
</organism>
<evidence type="ECO:0008006" key="4">
    <source>
        <dbReference type="Google" id="ProtNLM"/>
    </source>
</evidence>
<sequence>MESADEAQAAIDALNEQDLDGRTIRVNVAQERSGGDRPPRDFGNAPRGGGGGYRG</sequence>
<evidence type="ECO:0000256" key="1">
    <source>
        <dbReference type="SAM" id="MobiDB-lite"/>
    </source>
</evidence>
<dbReference type="InterPro" id="IPR035979">
    <property type="entry name" value="RBD_domain_sf"/>
</dbReference>
<dbReference type="GO" id="GO:0003676">
    <property type="term" value="F:nucleic acid binding"/>
    <property type="evidence" value="ECO:0007669"/>
    <property type="project" value="InterPro"/>
</dbReference>
<reference evidence="2" key="1">
    <citation type="submission" date="2020-05" db="EMBL/GenBank/DDBJ databases">
        <title>Phylogenomic resolution of chytrid fungi.</title>
        <authorList>
            <person name="Stajich J.E."/>
            <person name="Amses K."/>
            <person name="Simmons R."/>
            <person name="Seto K."/>
            <person name="Myers J."/>
            <person name="Bonds A."/>
            <person name="Quandt C.A."/>
            <person name="Barry K."/>
            <person name="Liu P."/>
            <person name="Grigoriev I."/>
            <person name="Longcore J.E."/>
            <person name="James T.Y."/>
        </authorList>
    </citation>
    <scope>NUCLEOTIDE SEQUENCE</scope>
    <source>
        <strain evidence="2">JEL0513</strain>
    </source>
</reference>
<evidence type="ECO:0000313" key="3">
    <source>
        <dbReference type="Proteomes" id="UP001211907"/>
    </source>
</evidence>
<proteinExistence type="predicted"/>
<dbReference type="InterPro" id="IPR012677">
    <property type="entry name" value="Nucleotide-bd_a/b_plait_sf"/>
</dbReference>
<feature type="region of interest" description="Disordered" evidence="1">
    <location>
        <begin position="27"/>
        <end position="55"/>
    </location>
</feature>
<feature type="compositionally biased region" description="Gly residues" evidence="1">
    <location>
        <begin position="46"/>
        <end position="55"/>
    </location>
</feature>
<gene>
    <name evidence="2" type="ORF">HK100_002196</name>
</gene>
<name>A0AAD5TAK4_9FUNG</name>
<dbReference type="AlphaFoldDB" id="A0AAD5TAK4"/>
<comment type="caution">
    <text evidence="2">The sequence shown here is derived from an EMBL/GenBank/DDBJ whole genome shotgun (WGS) entry which is preliminary data.</text>
</comment>
<accession>A0AAD5TAK4</accession>
<keyword evidence="3" id="KW-1185">Reference proteome</keyword>
<dbReference type="EMBL" id="JADGJH010000015">
    <property type="protein sequence ID" value="KAJ3142527.1"/>
    <property type="molecule type" value="Genomic_DNA"/>
</dbReference>
<dbReference type="Proteomes" id="UP001211907">
    <property type="component" value="Unassembled WGS sequence"/>
</dbReference>
<feature type="non-terminal residue" evidence="2">
    <location>
        <position position="55"/>
    </location>
</feature>
<dbReference type="SUPFAM" id="SSF54928">
    <property type="entry name" value="RNA-binding domain, RBD"/>
    <property type="match status" value="1"/>
</dbReference>
<evidence type="ECO:0000313" key="2">
    <source>
        <dbReference type="EMBL" id="KAJ3142527.1"/>
    </source>
</evidence>
<protein>
    <recommendedName>
        <fullName evidence="4">RNA-binding protein</fullName>
    </recommendedName>
</protein>
<dbReference type="Gene3D" id="3.30.70.330">
    <property type="match status" value="1"/>
</dbReference>